<organism evidence="1 2">
    <name type="scientific">Nibribacter koreensis</name>
    <dbReference type="NCBI Taxonomy" id="1084519"/>
    <lineage>
        <taxon>Bacteria</taxon>
        <taxon>Pseudomonadati</taxon>
        <taxon>Bacteroidota</taxon>
        <taxon>Cytophagia</taxon>
        <taxon>Cytophagales</taxon>
        <taxon>Hymenobacteraceae</taxon>
        <taxon>Nibribacter</taxon>
    </lineage>
</organism>
<sequence>MWAMLLWALTLPGQEVDFYQFLISWSTPVAEQEAASVSEQHTATVNTQEVMASADARPATFETSFLQKHTAGLPSSFLHVDYAPVKTILLGNEIVYGVFVLVARRLPTSIQPNAP</sequence>
<comment type="caution">
    <text evidence="1">The sequence shown here is derived from an EMBL/GenBank/DDBJ whole genome shotgun (WGS) entry which is preliminary data.</text>
</comment>
<reference evidence="2" key="1">
    <citation type="journal article" date="2019" name="Int. J. Syst. Evol. Microbiol.">
        <title>The Global Catalogue of Microorganisms (GCM) 10K type strain sequencing project: providing services to taxonomists for standard genome sequencing and annotation.</title>
        <authorList>
            <consortium name="The Broad Institute Genomics Platform"/>
            <consortium name="The Broad Institute Genome Sequencing Center for Infectious Disease"/>
            <person name="Wu L."/>
            <person name="Ma J."/>
        </authorList>
    </citation>
    <scope>NUCLEOTIDE SEQUENCE [LARGE SCALE GENOMIC DNA]</scope>
    <source>
        <strain evidence="2">JCM 17917</strain>
    </source>
</reference>
<dbReference type="EMBL" id="BAABGX010000002">
    <property type="protein sequence ID" value="GAA4307200.1"/>
    <property type="molecule type" value="Genomic_DNA"/>
</dbReference>
<accession>A0ABP8FMT6</accession>
<dbReference type="Proteomes" id="UP001501844">
    <property type="component" value="Unassembled WGS sequence"/>
</dbReference>
<keyword evidence="2" id="KW-1185">Reference proteome</keyword>
<name>A0ABP8FMT6_9BACT</name>
<protein>
    <submittedName>
        <fullName evidence="1">Uncharacterized protein</fullName>
    </submittedName>
</protein>
<gene>
    <name evidence="1" type="ORF">GCM10023183_22950</name>
</gene>
<evidence type="ECO:0000313" key="1">
    <source>
        <dbReference type="EMBL" id="GAA4307200.1"/>
    </source>
</evidence>
<evidence type="ECO:0000313" key="2">
    <source>
        <dbReference type="Proteomes" id="UP001501844"/>
    </source>
</evidence>
<proteinExistence type="predicted"/>